<dbReference type="PANTHER" id="PTHR42754:SF1">
    <property type="entry name" value="LIPOPROTEIN"/>
    <property type="match status" value="1"/>
</dbReference>
<dbReference type="PROSITE" id="PS00018">
    <property type="entry name" value="EF_HAND_1"/>
    <property type="match status" value="1"/>
</dbReference>
<dbReference type="SUPFAM" id="SSF101898">
    <property type="entry name" value="NHL repeat"/>
    <property type="match status" value="1"/>
</dbReference>
<feature type="signal peptide" evidence="1">
    <location>
        <begin position="1"/>
        <end position="19"/>
    </location>
</feature>
<dbReference type="Proteomes" id="UP000282321">
    <property type="component" value="Unassembled WGS sequence"/>
</dbReference>
<accession>A0A660S7M0</accession>
<proteinExistence type="predicted"/>
<organism evidence="2 3">
    <name type="scientific">candidate division TA06 bacterium</name>
    <dbReference type="NCBI Taxonomy" id="2250710"/>
    <lineage>
        <taxon>Bacteria</taxon>
        <taxon>Bacteria division TA06</taxon>
    </lineage>
</organism>
<reference evidence="2 3" key="1">
    <citation type="submission" date="2018-06" db="EMBL/GenBank/DDBJ databases">
        <title>Extensive metabolic versatility and redundancy in microbially diverse, dynamic hydrothermal sediments.</title>
        <authorList>
            <person name="Dombrowski N."/>
            <person name="Teske A."/>
            <person name="Baker B.J."/>
        </authorList>
    </citation>
    <scope>NUCLEOTIDE SEQUENCE [LARGE SCALE GENOMIC DNA]</scope>
    <source>
        <strain evidence="2">B35_G9</strain>
    </source>
</reference>
<evidence type="ECO:0000256" key="1">
    <source>
        <dbReference type="SAM" id="SignalP"/>
    </source>
</evidence>
<feature type="chain" id="PRO_5024885964" description="CARDB domain-containing protein" evidence="1">
    <location>
        <begin position="20"/>
        <end position="652"/>
    </location>
</feature>
<dbReference type="InterPro" id="IPR018247">
    <property type="entry name" value="EF_Hand_1_Ca_BS"/>
</dbReference>
<gene>
    <name evidence="2" type="ORF">DRP44_05185</name>
</gene>
<dbReference type="PANTHER" id="PTHR42754">
    <property type="entry name" value="ENDOGLUCANASE"/>
    <property type="match status" value="1"/>
</dbReference>
<dbReference type="Gene3D" id="2.80.10.50">
    <property type="match status" value="1"/>
</dbReference>
<keyword evidence="1" id="KW-0732">Signal</keyword>
<evidence type="ECO:0000313" key="2">
    <source>
        <dbReference type="EMBL" id="RKX65948.1"/>
    </source>
</evidence>
<feature type="non-terminal residue" evidence="2">
    <location>
        <position position="652"/>
    </location>
</feature>
<comment type="caution">
    <text evidence="2">The sequence shown here is derived from an EMBL/GenBank/DDBJ whole genome shotgun (WGS) entry which is preliminary data.</text>
</comment>
<protein>
    <recommendedName>
        <fullName evidence="4">CARDB domain-containing protein</fullName>
    </recommendedName>
</protein>
<dbReference type="AlphaFoldDB" id="A0A660S7M0"/>
<name>A0A660S7M0_UNCT6</name>
<evidence type="ECO:0008006" key="4">
    <source>
        <dbReference type="Google" id="ProtNLM"/>
    </source>
</evidence>
<evidence type="ECO:0000313" key="3">
    <source>
        <dbReference type="Proteomes" id="UP000282321"/>
    </source>
</evidence>
<dbReference type="EMBL" id="QNBC01000063">
    <property type="protein sequence ID" value="RKX65948.1"/>
    <property type="molecule type" value="Genomic_DNA"/>
</dbReference>
<sequence>MKRLLFLLSSLLLFVSLNAYTVSWQENVTNYHNAYTKAIAVDSLGNLFATGFQSDGISEYNFATVRVSPTGSVLWEKYFISNNSHDEHANGIALDGEDNVIVAGNGYRSAGHIFLTAKYDSSGNLLWTDSIGSVNDNTAEDVVTDGSGNIYVAGYISPSDTLHNAFIVKYDSIGNVIWQDTLIDTINSRINGIAYSDSGYLYAIGTIYGDTSNSIFLASINSDGSLRWNFKIADGSDSRRVAADEFGNAVIIYNNASYSFIRKFSPSGNEIRTDSVSNVTGSDVCVSGSGYVYFVGTINSSSPTCLYAIKMDSIFNILWEDTTSVNGNGAIGVGIGTDEYDDIYVLSSVDISVPTYYIIKYIPSIDFGVSRIVSPSASVYAGYIHPSAEVVNFGEFADSNFNVIETVYDTTSGFSLVDTTSVSYLSKYDSTTVSFDSLLVEANHAYKITVYTDLADGHSSNDTSFVYTNVEPSVDVGVDTILSPCPGFNDSGVVVVKGRFFNYGSSTYSFEVYATVTDSVTGDLMFLDSSFVSNLFPSDSTDVSFGSVEFVLGHTYKTMVYTANTDTNASNDTVTVYSNARHFKVLYVEDAEGYGAPYHPDPIWYTPLGNIVGDSNLYWFGPTDSASENGPSLQLMKTADLIIWNTYDYYDE</sequence>